<sequence>MRKRLGRLKVEMEDISREQQSIKEGQSQVRAKFNAIEEEYEQLRNETNQIIQQTANTQIRLGLMFSILKAREQGDLGKAAQLTALLREMVARDNYCKSGAPPRLLFLVHKIMDNSRAAFGPFSGTAPAAVSTTTGDQAPTPSTYSGEDLE</sequence>
<dbReference type="PANTHER" id="PTHR48248">
    <property type="entry name" value="UVR DOMAIN-CONTAINING PROTEIN"/>
    <property type="match status" value="1"/>
</dbReference>
<evidence type="ECO:0000256" key="1">
    <source>
        <dbReference type="SAM" id="Coils"/>
    </source>
</evidence>
<reference evidence="3 4" key="1">
    <citation type="journal article" date="2024" name="G3 (Bethesda)">
        <title>Genome assembly of Hibiscus sabdariffa L. provides insights into metabolisms of medicinal natural products.</title>
        <authorList>
            <person name="Kim T."/>
        </authorList>
    </citation>
    <scope>NUCLEOTIDE SEQUENCE [LARGE SCALE GENOMIC DNA]</scope>
    <source>
        <strain evidence="3">TK-2024</strain>
        <tissue evidence="3">Old leaves</tissue>
    </source>
</reference>
<dbReference type="PANTHER" id="PTHR48248:SF2">
    <property type="match status" value="1"/>
</dbReference>
<gene>
    <name evidence="3" type="ORF">V6N11_064498</name>
</gene>
<feature type="compositionally biased region" description="Polar residues" evidence="2">
    <location>
        <begin position="130"/>
        <end position="150"/>
    </location>
</feature>
<name>A0ABR1ZFP1_9ROSI</name>
<accession>A0ABR1ZFP1</accession>
<organism evidence="3 4">
    <name type="scientific">Hibiscus sabdariffa</name>
    <name type="common">roselle</name>
    <dbReference type="NCBI Taxonomy" id="183260"/>
    <lineage>
        <taxon>Eukaryota</taxon>
        <taxon>Viridiplantae</taxon>
        <taxon>Streptophyta</taxon>
        <taxon>Embryophyta</taxon>
        <taxon>Tracheophyta</taxon>
        <taxon>Spermatophyta</taxon>
        <taxon>Magnoliopsida</taxon>
        <taxon>eudicotyledons</taxon>
        <taxon>Gunneridae</taxon>
        <taxon>Pentapetalae</taxon>
        <taxon>rosids</taxon>
        <taxon>malvids</taxon>
        <taxon>Malvales</taxon>
        <taxon>Malvaceae</taxon>
        <taxon>Malvoideae</taxon>
        <taxon>Hibiscus</taxon>
    </lineage>
</organism>
<feature type="region of interest" description="Disordered" evidence="2">
    <location>
        <begin position="127"/>
        <end position="150"/>
    </location>
</feature>
<comment type="caution">
    <text evidence="3">The sequence shown here is derived from an EMBL/GenBank/DDBJ whole genome shotgun (WGS) entry which is preliminary data.</text>
</comment>
<protein>
    <submittedName>
        <fullName evidence="3">Uncharacterized protein</fullName>
    </submittedName>
</protein>
<keyword evidence="4" id="KW-1185">Reference proteome</keyword>
<keyword evidence="1" id="KW-0175">Coiled coil</keyword>
<dbReference type="EMBL" id="JBBPBN010001216">
    <property type="protein sequence ID" value="KAK8479271.1"/>
    <property type="molecule type" value="Genomic_DNA"/>
</dbReference>
<evidence type="ECO:0000313" key="3">
    <source>
        <dbReference type="EMBL" id="KAK8479271.1"/>
    </source>
</evidence>
<dbReference type="Proteomes" id="UP001396334">
    <property type="component" value="Unassembled WGS sequence"/>
</dbReference>
<evidence type="ECO:0000313" key="4">
    <source>
        <dbReference type="Proteomes" id="UP001396334"/>
    </source>
</evidence>
<proteinExistence type="predicted"/>
<feature type="coiled-coil region" evidence="1">
    <location>
        <begin position="26"/>
        <end position="56"/>
    </location>
</feature>
<evidence type="ECO:0000256" key="2">
    <source>
        <dbReference type="SAM" id="MobiDB-lite"/>
    </source>
</evidence>